<sequence>MVDVRLPENFQQWTLDKNYHRTQHSDGSTASTPDLDDSERIRISPGSPRRSHALESKEPIVLQERYLSSEEDLSPVDRESSGRLSLEEDGGQDEETIPKSLAAVQSQQASAGAGRQVEAPKAAKLAVAVSYVSAGRAKVVDVSEKGLERERSYSVPAIANAVPILKSPVPRMSRMSFGNYRPPISVPEQRRISIVRAPASEGSITSAPAHIIANRKHRMSSMPAPRRPSLARSPLSFDPDASETSRSTSAQSLRLPRNAKYYSMAMPASVPGDQRPVLKRSTTDLGAQPRACSPDSDLSRADSPFSHMSRSESPFSIEAEPIPAPFATERRPSSARSSYSQTPHSKRVSAVHIRKRSGSMQLPADPSSAPNAPLTPLTPGVPAFLNSDPFATSKEQAVEVPRAGTTHKRLRSISRTLSLARIAVLPQNKKGQALKTKAKSNRDSASLLSPVSPMTHVATGQRLPPTPMTPGTPAVIPSPALSAAKSPRRKSIVQSIHERESILDHWPVPRTLEAEDMSTSPKSKNKMVARGANERAPLIELPPFPSEELDGSGEPISPRRRLRKRRSTLGFI</sequence>
<feature type="compositionally biased region" description="Polar residues" evidence="1">
    <location>
        <begin position="334"/>
        <end position="343"/>
    </location>
</feature>
<reference evidence="2" key="1">
    <citation type="journal article" date="2020" name="Stud. Mycol.">
        <title>101 Dothideomycetes genomes: a test case for predicting lifestyles and emergence of pathogens.</title>
        <authorList>
            <person name="Haridas S."/>
            <person name="Albert R."/>
            <person name="Binder M."/>
            <person name="Bloem J."/>
            <person name="Labutti K."/>
            <person name="Salamov A."/>
            <person name="Andreopoulos B."/>
            <person name="Baker S."/>
            <person name="Barry K."/>
            <person name="Bills G."/>
            <person name="Bluhm B."/>
            <person name="Cannon C."/>
            <person name="Castanera R."/>
            <person name="Culley D."/>
            <person name="Daum C."/>
            <person name="Ezra D."/>
            <person name="Gonzalez J."/>
            <person name="Henrissat B."/>
            <person name="Kuo A."/>
            <person name="Liang C."/>
            <person name="Lipzen A."/>
            <person name="Lutzoni F."/>
            <person name="Magnuson J."/>
            <person name="Mondo S."/>
            <person name="Nolan M."/>
            <person name="Ohm R."/>
            <person name="Pangilinan J."/>
            <person name="Park H.-J."/>
            <person name="Ramirez L."/>
            <person name="Alfaro M."/>
            <person name="Sun H."/>
            <person name="Tritt A."/>
            <person name="Yoshinaga Y."/>
            <person name="Zwiers L.-H."/>
            <person name="Turgeon B."/>
            <person name="Goodwin S."/>
            <person name="Spatafora J."/>
            <person name="Crous P."/>
            <person name="Grigoriev I."/>
        </authorList>
    </citation>
    <scope>NUCLEOTIDE SEQUENCE</scope>
    <source>
        <strain evidence="2">CBS 121410</strain>
    </source>
</reference>
<comment type="caution">
    <text evidence="2">The sequence shown here is derived from an EMBL/GenBank/DDBJ whole genome shotgun (WGS) entry which is preliminary data.</text>
</comment>
<feature type="compositionally biased region" description="Low complexity" evidence="1">
    <location>
        <begin position="220"/>
        <end position="236"/>
    </location>
</feature>
<gene>
    <name evidence="2" type="ORF">K490DRAFT_62078</name>
</gene>
<feature type="compositionally biased region" description="Polar residues" evidence="1">
    <location>
        <begin position="242"/>
        <end position="252"/>
    </location>
</feature>
<feature type="region of interest" description="Disordered" evidence="1">
    <location>
        <begin position="14"/>
        <end position="94"/>
    </location>
</feature>
<evidence type="ECO:0000313" key="3">
    <source>
        <dbReference type="Proteomes" id="UP000799776"/>
    </source>
</evidence>
<feature type="region of interest" description="Disordered" evidence="1">
    <location>
        <begin position="217"/>
        <end position="380"/>
    </location>
</feature>
<proteinExistence type="predicted"/>
<dbReference type="AlphaFoldDB" id="A0A9P4M2C8"/>
<evidence type="ECO:0000313" key="2">
    <source>
        <dbReference type="EMBL" id="KAF2090759.1"/>
    </source>
</evidence>
<evidence type="ECO:0000256" key="1">
    <source>
        <dbReference type="SAM" id="MobiDB-lite"/>
    </source>
</evidence>
<keyword evidence="3" id="KW-1185">Reference proteome</keyword>
<dbReference type="OrthoDB" id="3926619at2759"/>
<accession>A0A9P4M2C8</accession>
<feature type="region of interest" description="Disordered" evidence="1">
    <location>
        <begin position="430"/>
        <end position="449"/>
    </location>
</feature>
<dbReference type="Proteomes" id="UP000799776">
    <property type="component" value="Unassembled WGS sequence"/>
</dbReference>
<organism evidence="2 3">
    <name type="scientific">Saccharata proteae CBS 121410</name>
    <dbReference type="NCBI Taxonomy" id="1314787"/>
    <lineage>
        <taxon>Eukaryota</taxon>
        <taxon>Fungi</taxon>
        <taxon>Dikarya</taxon>
        <taxon>Ascomycota</taxon>
        <taxon>Pezizomycotina</taxon>
        <taxon>Dothideomycetes</taxon>
        <taxon>Dothideomycetes incertae sedis</taxon>
        <taxon>Botryosphaeriales</taxon>
        <taxon>Saccharataceae</taxon>
        <taxon>Saccharata</taxon>
    </lineage>
</organism>
<dbReference type="EMBL" id="ML978712">
    <property type="protein sequence ID" value="KAF2090759.1"/>
    <property type="molecule type" value="Genomic_DNA"/>
</dbReference>
<feature type="compositionally biased region" description="Basic residues" evidence="1">
    <location>
        <begin position="344"/>
        <end position="357"/>
    </location>
</feature>
<feature type="region of interest" description="Disordered" evidence="1">
    <location>
        <begin position="514"/>
        <end position="572"/>
    </location>
</feature>
<feature type="compositionally biased region" description="Basic residues" evidence="1">
    <location>
        <begin position="558"/>
        <end position="572"/>
    </location>
</feature>
<protein>
    <submittedName>
        <fullName evidence="2">Uncharacterized protein</fullName>
    </submittedName>
</protein>
<name>A0A9P4M2C8_9PEZI</name>